<dbReference type="Proteomes" id="UP000265566">
    <property type="component" value="Chromosome 3"/>
</dbReference>
<dbReference type="Gene3D" id="1.25.40.10">
    <property type="entry name" value="Tetratricopeptide repeat domain"/>
    <property type="match status" value="1"/>
</dbReference>
<dbReference type="KEGG" id="mtr:11430709"/>
<dbReference type="Pfam" id="PF13432">
    <property type="entry name" value="TPR_16"/>
    <property type="match status" value="1"/>
</dbReference>
<dbReference type="Gramene" id="rna13577">
    <property type="protein sequence ID" value="RHN65704.1"/>
    <property type="gene ID" value="gene13577"/>
</dbReference>
<reference evidence="3" key="2">
    <citation type="submission" date="2012-05" db="EMBL/GenBank/DDBJ databases">
        <authorList>
            <person name="Krishnakumar V."/>
            <person name="Cheung F."/>
            <person name="Xiao Y."/>
            <person name="Chan A."/>
            <person name="Moskal W.A."/>
            <person name="Town C.D."/>
        </authorList>
    </citation>
    <scope>NUCLEOTIDE SEQUENCE</scope>
</reference>
<dbReference type="OrthoDB" id="2423701at2759"/>
<dbReference type="InterPro" id="IPR036249">
    <property type="entry name" value="Thioredoxin-like_sf"/>
</dbReference>
<evidence type="ECO:0000313" key="2">
    <source>
        <dbReference type="EMBL" id="AES68804.1"/>
    </source>
</evidence>
<dbReference type="PANTHER" id="PTHR47682">
    <property type="entry name" value="TETRATRICOPEPTIDE REPEAT (TPR)-CONTAINING PROTEIN"/>
    <property type="match status" value="1"/>
</dbReference>
<dbReference type="ExpressionAtlas" id="G7IVX0">
    <property type="expression patterns" value="differential"/>
</dbReference>
<dbReference type="EMBL" id="CM001219">
    <property type="protein sequence ID" value="AES68804.1"/>
    <property type="molecule type" value="Genomic_DNA"/>
</dbReference>
<evidence type="ECO:0000313" key="7">
    <source>
        <dbReference type="Proteomes" id="UP000265566"/>
    </source>
</evidence>
<dbReference type="EMBL" id="BT147911">
    <property type="protein sequence ID" value="AFK47705.1"/>
    <property type="molecule type" value="mRNA"/>
</dbReference>
<accession>G7IVX0</accession>
<dbReference type="AlphaFoldDB" id="G7IVX0"/>
<keyword evidence="1" id="KW-0802">TPR repeat</keyword>
<evidence type="ECO:0000256" key="1">
    <source>
        <dbReference type="PROSITE-ProRule" id="PRU00339"/>
    </source>
</evidence>
<reference evidence="7" key="5">
    <citation type="journal article" date="2018" name="Nat. Plants">
        <title>Whole-genome landscape of Medicago truncatula symbiotic genes.</title>
        <authorList>
            <person name="Pecrix Y."/>
            <person name="Staton S.E."/>
            <person name="Sallet E."/>
            <person name="Lelandais-Briere C."/>
            <person name="Moreau S."/>
            <person name="Carrere S."/>
            <person name="Blein T."/>
            <person name="Jardinaud M.F."/>
            <person name="Latrasse D."/>
            <person name="Zouine M."/>
            <person name="Zahm M."/>
            <person name="Kreplak J."/>
            <person name="Mayjonade B."/>
            <person name="Satge C."/>
            <person name="Perez M."/>
            <person name="Cauet S."/>
            <person name="Marande W."/>
            <person name="Chantry-Darmon C."/>
            <person name="Lopez-Roques C."/>
            <person name="Bouchez O."/>
            <person name="Berard A."/>
            <person name="Debelle F."/>
            <person name="Munos S."/>
            <person name="Bendahmane A."/>
            <person name="Berges H."/>
            <person name="Niebel A."/>
            <person name="Buitink J."/>
            <person name="Frugier F."/>
            <person name="Benhamed M."/>
            <person name="Crespi M."/>
            <person name="Gouzy J."/>
            <person name="Gamas P."/>
        </authorList>
    </citation>
    <scope>NUCLEOTIDE SEQUENCE [LARGE SCALE GENOMIC DNA]</scope>
    <source>
        <strain evidence="7">cv. Jemalong A17</strain>
    </source>
</reference>
<feature type="repeat" description="TPR" evidence="1">
    <location>
        <begin position="187"/>
        <end position="220"/>
    </location>
</feature>
<proteinExistence type="evidence at transcript level"/>
<organism evidence="2 6">
    <name type="scientific">Medicago truncatula</name>
    <name type="common">Barrel medic</name>
    <name type="synonym">Medicago tribuloides</name>
    <dbReference type="NCBI Taxonomy" id="3880"/>
    <lineage>
        <taxon>Eukaryota</taxon>
        <taxon>Viridiplantae</taxon>
        <taxon>Streptophyta</taxon>
        <taxon>Embryophyta</taxon>
        <taxon>Tracheophyta</taxon>
        <taxon>Spermatophyta</taxon>
        <taxon>Magnoliopsida</taxon>
        <taxon>eudicotyledons</taxon>
        <taxon>Gunneridae</taxon>
        <taxon>Pentapetalae</taxon>
        <taxon>rosids</taxon>
        <taxon>fabids</taxon>
        <taxon>Fabales</taxon>
        <taxon>Fabaceae</taxon>
        <taxon>Papilionoideae</taxon>
        <taxon>50 kb inversion clade</taxon>
        <taxon>NPAAA clade</taxon>
        <taxon>Hologalegina</taxon>
        <taxon>IRL clade</taxon>
        <taxon>Trifolieae</taxon>
        <taxon>Medicago</taxon>
    </lineage>
</organism>
<keyword evidence="6" id="KW-1185">Reference proteome</keyword>
<dbReference type="EMBL" id="PSQE01000003">
    <property type="protein sequence ID" value="RHN65704.1"/>
    <property type="molecule type" value="Genomic_DNA"/>
</dbReference>
<dbReference type="OMA" id="PEAYICQ"/>
<dbReference type="eggNOG" id="ENOG502QPZN">
    <property type="taxonomic scope" value="Eukaryota"/>
</dbReference>
<dbReference type="SUPFAM" id="SSF52833">
    <property type="entry name" value="Thioredoxin-like"/>
    <property type="match status" value="1"/>
</dbReference>
<dbReference type="Proteomes" id="UP000002051">
    <property type="component" value="Chromosome 3"/>
</dbReference>
<evidence type="ECO:0000313" key="3">
    <source>
        <dbReference type="EMBL" id="AFK47705.1"/>
    </source>
</evidence>
<protein>
    <submittedName>
        <fullName evidence="4">Putative tetratricopeptide-like helical domain, thioredoxin-like protein</fullName>
    </submittedName>
    <submittedName>
        <fullName evidence="2">TPR domain protein</fullName>
    </submittedName>
</protein>
<evidence type="ECO:0000313" key="4">
    <source>
        <dbReference type="EMBL" id="RHN65704.1"/>
    </source>
</evidence>
<dbReference type="SMART" id="SM00028">
    <property type="entry name" value="TPR"/>
    <property type="match status" value="3"/>
</dbReference>
<dbReference type="SUPFAM" id="SSF48452">
    <property type="entry name" value="TPR-like"/>
    <property type="match status" value="1"/>
</dbReference>
<dbReference type="Gene3D" id="3.40.30.10">
    <property type="entry name" value="Glutaredoxin"/>
    <property type="match status" value="1"/>
</dbReference>
<reference evidence="2 6" key="1">
    <citation type="journal article" date="2011" name="Nature">
        <title>The Medicago genome provides insight into the evolution of rhizobial symbioses.</title>
        <authorList>
            <person name="Young N.D."/>
            <person name="Debelle F."/>
            <person name="Oldroyd G.E."/>
            <person name="Geurts R."/>
            <person name="Cannon S.B."/>
            <person name="Udvardi M.K."/>
            <person name="Benedito V.A."/>
            <person name="Mayer K.F."/>
            <person name="Gouzy J."/>
            <person name="Schoof H."/>
            <person name="Van de Peer Y."/>
            <person name="Proost S."/>
            <person name="Cook D.R."/>
            <person name="Meyers B.C."/>
            <person name="Spannagl M."/>
            <person name="Cheung F."/>
            <person name="De Mita S."/>
            <person name="Krishnakumar V."/>
            <person name="Gundlach H."/>
            <person name="Zhou S."/>
            <person name="Mudge J."/>
            <person name="Bharti A.K."/>
            <person name="Murray J.D."/>
            <person name="Naoumkina M.A."/>
            <person name="Rosen B."/>
            <person name="Silverstein K.A."/>
            <person name="Tang H."/>
            <person name="Rombauts S."/>
            <person name="Zhao P.X."/>
            <person name="Zhou P."/>
            <person name="Barbe V."/>
            <person name="Bardou P."/>
            <person name="Bechner M."/>
            <person name="Bellec A."/>
            <person name="Berger A."/>
            <person name="Berges H."/>
            <person name="Bidwell S."/>
            <person name="Bisseling T."/>
            <person name="Choisne N."/>
            <person name="Couloux A."/>
            <person name="Denny R."/>
            <person name="Deshpande S."/>
            <person name="Dai X."/>
            <person name="Doyle J.J."/>
            <person name="Dudez A.M."/>
            <person name="Farmer A.D."/>
            <person name="Fouteau S."/>
            <person name="Franken C."/>
            <person name="Gibelin C."/>
            <person name="Gish J."/>
            <person name="Goldstein S."/>
            <person name="Gonzalez A.J."/>
            <person name="Green P.J."/>
            <person name="Hallab A."/>
            <person name="Hartog M."/>
            <person name="Hua A."/>
            <person name="Humphray S.J."/>
            <person name="Jeong D.H."/>
            <person name="Jing Y."/>
            <person name="Jocker A."/>
            <person name="Kenton S.M."/>
            <person name="Kim D.J."/>
            <person name="Klee K."/>
            <person name="Lai H."/>
            <person name="Lang C."/>
            <person name="Lin S."/>
            <person name="Macmil S.L."/>
            <person name="Magdelenat G."/>
            <person name="Matthews L."/>
            <person name="McCorrison J."/>
            <person name="Monaghan E.L."/>
            <person name="Mun J.H."/>
            <person name="Najar F.Z."/>
            <person name="Nicholson C."/>
            <person name="Noirot C."/>
            <person name="O'Bleness M."/>
            <person name="Paule C.R."/>
            <person name="Poulain J."/>
            <person name="Prion F."/>
            <person name="Qin B."/>
            <person name="Qu C."/>
            <person name="Retzel E.F."/>
            <person name="Riddle C."/>
            <person name="Sallet E."/>
            <person name="Samain S."/>
            <person name="Samson N."/>
            <person name="Sanders I."/>
            <person name="Saurat O."/>
            <person name="Scarpelli C."/>
            <person name="Schiex T."/>
            <person name="Segurens B."/>
            <person name="Severin A.J."/>
            <person name="Sherrier D.J."/>
            <person name="Shi R."/>
            <person name="Sims S."/>
            <person name="Singer S.R."/>
            <person name="Sinharoy S."/>
            <person name="Sterck L."/>
            <person name="Viollet A."/>
            <person name="Wang B.B."/>
            <person name="Wang K."/>
            <person name="Wang M."/>
            <person name="Wang X."/>
            <person name="Warfsmann J."/>
            <person name="Weissenbach J."/>
            <person name="White D.D."/>
            <person name="White J.D."/>
            <person name="Wiley G.B."/>
            <person name="Wincker P."/>
            <person name="Xing Y."/>
            <person name="Yang L."/>
            <person name="Yao Z."/>
            <person name="Ying F."/>
            <person name="Zhai J."/>
            <person name="Zhou L."/>
            <person name="Zuber A."/>
            <person name="Denarie J."/>
            <person name="Dixon R.A."/>
            <person name="May G.D."/>
            <person name="Schwartz D.C."/>
            <person name="Rogers J."/>
            <person name="Quetier F."/>
            <person name="Town C.D."/>
            <person name="Roe B.A."/>
        </authorList>
    </citation>
    <scope>NUCLEOTIDE SEQUENCE [LARGE SCALE GENOMIC DNA]</scope>
    <source>
        <strain evidence="2">A17</strain>
        <strain evidence="5 6">cv. Jemalong A17</strain>
    </source>
</reference>
<reference evidence="4" key="6">
    <citation type="journal article" date="2018" name="Nat. Plants">
        <title>Whole-genome landscape of Medicago truncatula symbiotic genes.</title>
        <authorList>
            <person name="Pecrix Y."/>
            <person name="Gamas P."/>
            <person name="Carrere S."/>
        </authorList>
    </citation>
    <scope>NUCLEOTIDE SEQUENCE</scope>
    <source>
        <tissue evidence="4">Leaves</tissue>
    </source>
</reference>
<dbReference type="InterPro" id="IPR011990">
    <property type="entry name" value="TPR-like_helical_dom_sf"/>
</dbReference>
<dbReference type="PaxDb" id="3880-AES68804"/>
<dbReference type="InterPro" id="IPR019734">
    <property type="entry name" value="TPR_rpt"/>
</dbReference>
<dbReference type="PROSITE" id="PS50005">
    <property type="entry name" value="TPR"/>
    <property type="match status" value="1"/>
</dbReference>
<reference evidence="5" key="4">
    <citation type="submission" date="2015-04" db="UniProtKB">
        <authorList>
            <consortium name="EnsemblPlants"/>
        </authorList>
    </citation>
    <scope>IDENTIFICATION</scope>
    <source>
        <strain evidence="5">cv. Jemalong A17</strain>
    </source>
</reference>
<name>G7IVX0_MEDTR</name>
<evidence type="ECO:0000313" key="6">
    <source>
        <dbReference type="Proteomes" id="UP000002051"/>
    </source>
</evidence>
<gene>
    <name evidence="5" type="primary">11430709</name>
    <name evidence="2" type="ordered locus">MTR_3g015440</name>
    <name evidence="4" type="ORF">MtrunA17_Chr3g0082841</name>
</gene>
<evidence type="ECO:0000313" key="5">
    <source>
        <dbReference type="EnsemblPlants" id="AES68804"/>
    </source>
</evidence>
<dbReference type="EnsemblPlants" id="AES68804">
    <property type="protein sequence ID" value="AES68804"/>
    <property type="gene ID" value="MTR_3g015440"/>
</dbReference>
<dbReference type="HOGENOM" id="CLU_065906_0_0_1"/>
<sequence>MDHSLSVSCHAATTPSPKRSWIPSCTTKAQQQPLKEIRVCTNRACRKQGAFQTLETLSGIAPPNVSVKSSGCLGKCGAGPNLVVLPDYLIIRYCGTAARCLETMVSLFGGGDNSLDALALRKMADVELEKKNFAEAELLLSQAIDLKPFGGIHVTFKCRSSVRLELGNYLGALQDANEALILAPEYSEAYICQGDAYLALNKFDLAEQSYLACLDIDPSIRQSKSFKARITKLQEKLASVNTS</sequence>
<reference evidence="2 6" key="3">
    <citation type="journal article" date="2014" name="BMC Genomics">
        <title>An improved genome release (version Mt4.0) for the model legume Medicago truncatula.</title>
        <authorList>
            <person name="Tang H."/>
            <person name="Krishnakumar V."/>
            <person name="Bidwell S."/>
            <person name="Rosen B."/>
            <person name="Chan A."/>
            <person name="Zhou S."/>
            <person name="Gentzbittel L."/>
            <person name="Childs K.L."/>
            <person name="Yandell M."/>
            <person name="Gundlach H."/>
            <person name="Mayer K.F."/>
            <person name="Schwartz D.C."/>
            <person name="Town C.D."/>
        </authorList>
    </citation>
    <scope>GENOME REANNOTATION</scope>
    <source>
        <strain evidence="5 6">cv. Jemalong A17</strain>
    </source>
</reference>
<dbReference type="PANTHER" id="PTHR47682:SF1">
    <property type="entry name" value="TETRATRICOPEPTIDE REPEAT (TPR)-CONTAINING PROTEIN"/>
    <property type="match status" value="1"/>
</dbReference>
<dbReference type="CDD" id="cd02980">
    <property type="entry name" value="TRX_Fd_family"/>
    <property type="match status" value="1"/>
</dbReference>